<name>L0DTC6_THIND</name>
<dbReference type="PANTHER" id="PTHR13696">
    <property type="entry name" value="P-LOOP CONTAINING NUCLEOSIDE TRIPHOSPHATE HYDROLASE"/>
    <property type="match status" value="1"/>
</dbReference>
<dbReference type="eggNOG" id="COG1192">
    <property type="taxonomic scope" value="Bacteria"/>
</dbReference>
<dbReference type="PANTHER" id="PTHR13696:SF52">
    <property type="entry name" value="PARA FAMILY PROTEIN CT_582"/>
    <property type="match status" value="1"/>
</dbReference>
<dbReference type="RefSeq" id="WP_015257400.1">
    <property type="nucleotide sequence ID" value="NC_019902.2"/>
</dbReference>
<dbReference type="Pfam" id="PF13614">
    <property type="entry name" value="AAA_31"/>
    <property type="match status" value="1"/>
</dbReference>
<dbReference type="CDD" id="cd02042">
    <property type="entry name" value="ParAB_family"/>
    <property type="match status" value="1"/>
</dbReference>
<evidence type="ECO:0000259" key="1">
    <source>
        <dbReference type="Pfam" id="PF13614"/>
    </source>
</evidence>
<keyword evidence="3" id="KW-1185">Reference proteome</keyword>
<dbReference type="InterPro" id="IPR025669">
    <property type="entry name" value="AAA_dom"/>
</dbReference>
<dbReference type="PIRSF" id="PIRSF009320">
    <property type="entry name" value="Nuc_binding_HP_1000"/>
    <property type="match status" value="1"/>
</dbReference>
<dbReference type="OrthoDB" id="9799330at2"/>
<dbReference type="KEGG" id="tni:TVNIR_0545"/>
<gene>
    <name evidence="2" type="primary">soj [H]</name>
    <name evidence="2" type="ordered locus">TVNIR_0545</name>
</gene>
<dbReference type="Proteomes" id="UP000010809">
    <property type="component" value="Chromosome"/>
</dbReference>
<protein>
    <submittedName>
        <fullName evidence="2">ATPase, ParA family</fullName>
    </submittedName>
</protein>
<organism evidence="2 3">
    <name type="scientific">Thioalkalivibrio nitratireducens (strain DSM 14787 / UNIQEM 213 / ALEN2)</name>
    <dbReference type="NCBI Taxonomy" id="1255043"/>
    <lineage>
        <taxon>Bacteria</taxon>
        <taxon>Pseudomonadati</taxon>
        <taxon>Pseudomonadota</taxon>
        <taxon>Gammaproteobacteria</taxon>
        <taxon>Chromatiales</taxon>
        <taxon>Ectothiorhodospiraceae</taxon>
        <taxon>Thioalkalivibrio</taxon>
    </lineage>
</organism>
<dbReference type="PATRIC" id="fig|1255043.3.peg.550"/>
<dbReference type="STRING" id="1255043.TVNIR_0545"/>
<dbReference type="EMBL" id="CP003989">
    <property type="protein sequence ID" value="AGA32247.1"/>
    <property type="molecule type" value="Genomic_DNA"/>
</dbReference>
<reference evidence="2" key="1">
    <citation type="submission" date="2015-12" db="EMBL/GenBank/DDBJ databases">
        <authorList>
            <person name="Tikhonova T.V."/>
            <person name="Pavlov A.R."/>
            <person name="Beletsky A.V."/>
            <person name="Mardanov A.V."/>
            <person name="Sorokin D.Y."/>
            <person name="Ravin N.V."/>
            <person name="Popov V.O."/>
        </authorList>
    </citation>
    <scope>NUCLEOTIDE SEQUENCE</scope>
    <source>
        <strain evidence="2">DSM 14787</strain>
    </source>
</reference>
<dbReference type="Gene3D" id="3.40.50.300">
    <property type="entry name" value="P-loop containing nucleotide triphosphate hydrolases"/>
    <property type="match status" value="1"/>
</dbReference>
<feature type="domain" description="AAA" evidence="1">
    <location>
        <begin position="1"/>
        <end position="164"/>
    </location>
</feature>
<dbReference type="HOGENOM" id="CLU_037612_1_4_6"/>
<dbReference type="SUPFAM" id="SSF52540">
    <property type="entry name" value="P-loop containing nucleoside triphosphate hydrolases"/>
    <property type="match status" value="1"/>
</dbReference>
<evidence type="ECO:0000313" key="2">
    <source>
        <dbReference type="EMBL" id="AGA32247.1"/>
    </source>
</evidence>
<accession>L0DTC6</accession>
<proteinExistence type="predicted"/>
<dbReference type="AlphaFoldDB" id="L0DTC6"/>
<dbReference type="InterPro" id="IPR027417">
    <property type="entry name" value="P-loop_NTPase"/>
</dbReference>
<evidence type="ECO:0000313" key="3">
    <source>
        <dbReference type="Proteomes" id="UP000010809"/>
    </source>
</evidence>
<dbReference type="InterPro" id="IPR050678">
    <property type="entry name" value="DNA_Partitioning_ATPase"/>
</dbReference>
<sequence>MKTLAIYNLKGGVGKTASAVNLAYLAAQYGWNTLLWDLDPQAAATWYLGLEPGVQDSVKKLARGKRDWTDSVQATAWPRLSCLPADFDHRHLDQYLRKAEHPAFQVRKLLKDFQSAFDLVVLDCPPSFSTVTENLFHAADLIAVPIIPSQLSLRSYEQMVRFLEGEKIRRVKLYPFLSMVDNRRKQHRDAGIALRDEIPNLLATAVPYAAAVEAMGRHRAPLPVHQPRARATAAFEQLWLEIAEKLHREA</sequence>